<dbReference type="PATRIC" id="fig|1286171.3.peg.2614"/>
<dbReference type="AlphaFoldDB" id="W8TAM2"/>
<geneLocation type="plasmid" evidence="1 2">
    <name>EAL2_808p</name>
</geneLocation>
<keyword evidence="1" id="KW-0614">Plasmid</keyword>
<dbReference type="Proteomes" id="UP000019591">
    <property type="component" value="Plasmid EAL2_808p"/>
</dbReference>
<evidence type="ECO:0000313" key="1">
    <source>
        <dbReference type="EMBL" id="AHM57940.1"/>
    </source>
</evidence>
<dbReference type="HOGENOM" id="CLU_3135757_0_0_9"/>
<protein>
    <submittedName>
        <fullName evidence="1">Uncharacterized protein</fullName>
    </submittedName>
</protein>
<name>W8TAM2_PEPAC</name>
<accession>W8TAM2</accession>
<organism evidence="1 2">
    <name type="scientific">Peptoclostridium acidaminophilum DSM 3953</name>
    <dbReference type="NCBI Taxonomy" id="1286171"/>
    <lineage>
        <taxon>Bacteria</taxon>
        <taxon>Bacillati</taxon>
        <taxon>Bacillota</taxon>
        <taxon>Clostridia</taxon>
        <taxon>Peptostreptococcales</taxon>
        <taxon>Peptoclostridiaceae</taxon>
        <taxon>Peptoclostridium</taxon>
    </lineage>
</organism>
<reference evidence="1 2" key="1">
    <citation type="journal article" date="2014" name="Genome Announc.">
        <title>Complete Genome Sequence of Amino Acid-Utilizing Eubacterium acidaminophilum al-2 (DSM 3953).</title>
        <authorList>
            <person name="Poehlein A."/>
            <person name="Andreesen J.R."/>
            <person name="Daniel R."/>
        </authorList>
    </citation>
    <scope>NUCLEOTIDE SEQUENCE [LARGE SCALE GENOMIC DNA]</scope>
    <source>
        <strain evidence="1 2">DSM 3953</strain>
        <plasmid evidence="2">Plasmid EAL2_808p</plasmid>
    </source>
</reference>
<dbReference type="EMBL" id="CP007453">
    <property type="protein sequence ID" value="AHM57940.1"/>
    <property type="molecule type" value="Genomic_DNA"/>
</dbReference>
<dbReference type="KEGG" id="eac:EAL2_808p04360"/>
<keyword evidence="2" id="KW-1185">Reference proteome</keyword>
<gene>
    <name evidence="1" type="ORF">EAL2_808p04360</name>
</gene>
<proteinExistence type="predicted"/>
<evidence type="ECO:0000313" key="2">
    <source>
        <dbReference type="Proteomes" id="UP000019591"/>
    </source>
</evidence>
<sequence length="49" mass="5607">MPHHDTILTQEGANVNDCKYSDFSENYKTSKKDSKIPMSFIKKEPCVNS</sequence>